<evidence type="ECO:0000313" key="2">
    <source>
        <dbReference type="EMBL" id="WPJ94403.1"/>
    </source>
</evidence>
<gene>
    <name evidence="2" type="ORF">SH580_13265</name>
</gene>
<dbReference type="Proteomes" id="UP001324993">
    <property type="component" value="Chromosome"/>
</dbReference>
<accession>A0ABZ0RH26</accession>
<dbReference type="PROSITE" id="PS50075">
    <property type="entry name" value="CARRIER"/>
    <property type="match status" value="1"/>
</dbReference>
<sequence length="98" mass="10712">MPDRQAIEALIIESVQMLAEDFELEALKQPDSDSPLYGEGGALDSMALVNLIADIEEALAEKFERSIALADEKAMSAKNSPYRSVRSLTDAVIERMPA</sequence>
<dbReference type="EMBL" id="CP138858">
    <property type="protein sequence ID" value="WPJ94403.1"/>
    <property type="molecule type" value="Genomic_DNA"/>
</dbReference>
<dbReference type="InterPro" id="IPR009081">
    <property type="entry name" value="PP-bd_ACP"/>
</dbReference>
<organism evidence="2 3">
    <name type="scientific">Coraliomargarita algicola</name>
    <dbReference type="NCBI Taxonomy" id="3092156"/>
    <lineage>
        <taxon>Bacteria</taxon>
        <taxon>Pseudomonadati</taxon>
        <taxon>Verrucomicrobiota</taxon>
        <taxon>Opitutia</taxon>
        <taxon>Puniceicoccales</taxon>
        <taxon>Coraliomargaritaceae</taxon>
        <taxon>Coraliomargarita</taxon>
    </lineage>
</organism>
<dbReference type="Gene3D" id="1.10.1200.10">
    <property type="entry name" value="ACP-like"/>
    <property type="match status" value="1"/>
</dbReference>
<dbReference type="RefSeq" id="WP_319831336.1">
    <property type="nucleotide sequence ID" value="NZ_CP138858.1"/>
</dbReference>
<dbReference type="InterPro" id="IPR036736">
    <property type="entry name" value="ACP-like_sf"/>
</dbReference>
<protein>
    <recommendedName>
        <fullName evidence="1">Carrier domain-containing protein</fullName>
    </recommendedName>
</protein>
<name>A0ABZ0RH26_9BACT</name>
<keyword evidence="3" id="KW-1185">Reference proteome</keyword>
<feature type="domain" description="Carrier" evidence="1">
    <location>
        <begin position="5"/>
        <end position="96"/>
    </location>
</feature>
<evidence type="ECO:0000259" key="1">
    <source>
        <dbReference type="PROSITE" id="PS50075"/>
    </source>
</evidence>
<proteinExistence type="predicted"/>
<evidence type="ECO:0000313" key="3">
    <source>
        <dbReference type="Proteomes" id="UP001324993"/>
    </source>
</evidence>
<reference evidence="2 3" key="1">
    <citation type="submission" date="2023-11" db="EMBL/GenBank/DDBJ databases">
        <title>Coraliomargarita sp. nov., isolated from marine algae.</title>
        <authorList>
            <person name="Lee J.K."/>
            <person name="Baek J.H."/>
            <person name="Kim J.M."/>
            <person name="Choi D.G."/>
            <person name="Jeon C.O."/>
        </authorList>
    </citation>
    <scope>NUCLEOTIDE SEQUENCE [LARGE SCALE GENOMIC DNA]</scope>
    <source>
        <strain evidence="2 3">J2-16</strain>
    </source>
</reference>